<dbReference type="EMBL" id="JALJOS010000061">
    <property type="protein sequence ID" value="KAK9818502.1"/>
    <property type="molecule type" value="Genomic_DNA"/>
</dbReference>
<organism evidence="1 2">
    <name type="scientific">Apatococcus lobatus</name>
    <dbReference type="NCBI Taxonomy" id="904363"/>
    <lineage>
        <taxon>Eukaryota</taxon>
        <taxon>Viridiplantae</taxon>
        <taxon>Chlorophyta</taxon>
        <taxon>core chlorophytes</taxon>
        <taxon>Trebouxiophyceae</taxon>
        <taxon>Chlorellales</taxon>
        <taxon>Chlorellaceae</taxon>
        <taxon>Apatococcus</taxon>
    </lineage>
</organism>
<evidence type="ECO:0000313" key="2">
    <source>
        <dbReference type="Proteomes" id="UP001438707"/>
    </source>
</evidence>
<accession>A0AAW1QC82</accession>
<keyword evidence="2" id="KW-1185">Reference proteome</keyword>
<name>A0AAW1QC82_9CHLO</name>
<dbReference type="Proteomes" id="UP001438707">
    <property type="component" value="Unassembled WGS sequence"/>
</dbReference>
<dbReference type="AlphaFoldDB" id="A0AAW1QC82"/>
<sequence length="231" mass="26470">MALGILPESASNSQSPHCKLSNESCEGRHTCAASAPNTFEDFRKASSPLELLISVNSDFRRKLVAYFNLRRTITWGEWGLLSWSSRHLTSITTELGVGPTTWSQDIKDKQLTQLLWDREVAWLKVASMYIAWEEVLAAGGSLQKAFELYEEAGESAYGGQYKERAEIHDYNLYELRVYDPRDWDYMKSLTLAPDVPEFQAIYSCLPRWINDGKAYIRKGTKYKNPIRCHLD</sequence>
<evidence type="ECO:0000313" key="1">
    <source>
        <dbReference type="EMBL" id="KAK9818502.1"/>
    </source>
</evidence>
<protein>
    <submittedName>
        <fullName evidence="1">Uncharacterized protein</fullName>
    </submittedName>
</protein>
<comment type="caution">
    <text evidence="1">The sequence shown here is derived from an EMBL/GenBank/DDBJ whole genome shotgun (WGS) entry which is preliminary data.</text>
</comment>
<reference evidence="1 2" key="1">
    <citation type="journal article" date="2024" name="Nat. Commun.">
        <title>Phylogenomics reveals the evolutionary origins of lichenization in chlorophyte algae.</title>
        <authorList>
            <person name="Puginier C."/>
            <person name="Libourel C."/>
            <person name="Otte J."/>
            <person name="Skaloud P."/>
            <person name="Haon M."/>
            <person name="Grisel S."/>
            <person name="Petersen M."/>
            <person name="Berrin J.G."/>
            <person name="Delaux P.M."/>
            <person name="Dal Grande F."/>
            <person name="Keller J."/>
        </authorList>
    </citation>
    <scope>NUCLEOTIDE SEQUENCE [LARGE SCALE GENOMIC DNA]</scope>
    <source>
        <strain evidence="1 2">SAG 2145</strain>
    </source>
</reference>
<proteinExistence type="predicted"/>
<gene>
    <name evidence="1" type="ORF">WJX74_003330</name>
</gene>